<proteinExistence type="predicted"/>
<accession>A0A315Y0U2</accession>
<reference evidence="2 3" key="1">
    <citation type="submission" date="2018-05" db="EMBL/GenBank/DDBJ databases">
        <title>The Hungate 1000. A catalogue of reference genomes from the rumen microbiome.</title>
        <authorList>
            <person name="Kelly W."/>
        </authorList>
    </citation>
    <scope>NUCLEOTIDE SEQUENCE [LARGE SCALE GENOMIC DNA]</scope>
    <source>
        <strain evidence="2 3">SAb67</strain>
    </source>
</reference>
<dbReference type="OrthoDB" id="1934723at2"/>
<keyword evidence="1" id="KW-1133">Transmembrane helix</keyword>
<name>A0A315Y0U2_RUMFL</name>
<dbReference type="RefSeq" id="WP_109726587.1">
    <property type="nucleotide sequence ID" value="NZ_QGDI01000006.1"/>
</dbReference>
<dbReference type="AlphaFoldDB" id="A0A315Y0U2"/>
<sequence length="260" mass="29950">MDKEKNNPIVIWKKSPWIITILIIASTFGILFYLKANEKWIFTPQIQYITDNNTVNVEEKSDGSTELTQENVHYTIESKEIKSELVGKAKQKKEFIVMEQPVTVGKQEKKEGLFKASVFRQTQYIEYNGIGKYTIDMNDFSESNIEVDNNNKKIIITLPEPKLNVEFTEMKAYDTSNGILTFGEMDLTSDMQNELIQKAVTDMEEELTTNETLKSNAMRYAEMSVESLFQPVINTVQNNFKEQGENNDIDWCYTVEANIG</sequence>
<dbReference type="Pfam" id="PF14014">
    <property type="entry name" value="DUF4230"/>
    <property type="match status" value="1"/>
</dbReference>
<gene>
    <name evidence="2" type="ORF">IE37_01827</name>
</gene>
<comment type="caution">
    <text evidence="2">The sequence shown here is derived from an EMBL/GenBank/DDBJ whole genome shotgun (WGS) entry which is preliminary data.</text>
</comment>
<protein>
    <submittedName>
        <fullName evidence="2">Uncharacterized protein DUF4230</fullName>
    </submittedName>
</protein>
<dbReference type="InterPro" id="IPR025324">
    <property type="entry name" value="DUF4230"/>
</dbReference>
<evidence type="ECO:0000313" key="3">
    <source>
        <dbReference type="Proteomes" id="UP000245720"/>
    </source>
</evidence>
<evidence type="ECO:0000313" key="2">
    <source>
        <dbReference type="EMBL" id="PWJ12742.1"/>
    </source>
</evidence>
<evidence type="ECO:0000256" key="1">
    <source>
        <dbReference type="SAM" id="Phobius"/>
    </source>
</evidence>
<organism evidence="2 3">
    <name type="scientific">Ruminococcus flavefaciens</name>
    <dbReference type="NCBI Taxonomy" id="1265"/>
    <lineage>
        <taxon>Bacteria</taxon>
        <taxon>Bacillati</taxon>
        <taxon>Bacillota</taxon>
        <taxon>Clostridia</taxon>
        <taxon>Eubacteriales</taxon>
        <taxon>Oscillospiraceae</taxon>
        <taxon>Ruminococcus</taxon>
    </lineage>
</organism>
<dbReference type="Proteomes" id="UP000245720">
    <property type="component" value="Unassembled WGS sequence"/>
</dbReference>
<keyword evidence="1" id="KW-0812">Transmembrane</keyword>
<feature type="transmembrane region" description="Helical" evidence="1">
    <location>
        <begin position="15"/>
        <end position="34"/>
    </location>
</feature>
<dbReference type="EMBL" id="QGDI01000006">
    <property type="protein sequence ID" value="PWJ12742.1"/>
    <property type="molecule type" value="Genomic_DNA"/>
</dbReference>
<keyword evidence="1" id="KW-0472">Membrane</keyword>